<evidence type="ECO:0000256" key="3">
    <source>
        <dbReference type="ARBA" id="ARBA00022672"/>
    </source>
</evidence>
<evidence type="ECO:0000259" key="11">
    <source>
        <dbReference type="PROSITE" id="PS51688"/>
    </source>
</evidence>
<dbReference type="InterPro" id="IPR048390">
    <property type="entry name" value="Gp34_trimer"/>
</dbReference>
<dbReference type="GO" id="GO:0016540">
    <property type="term" value="P:protein autoprocessing"/>
    <property type="evidence" value="ECO:0007669"/>
    <property type="project" value="TreeGrafter"/>
</dbReference>
<evidence type="ECO:0000256" key="8">
    <source>
        <dbReference type="ARBA" id="ARBA00035637"/>
    </source>
</evidence>
<evidence type="ECO:0000256" key="10">
    <source>
        <dbReference type="ARBA" id="ARBA00035705"/>
    </source>
</evidence>
<keyword evidence="5" id="KW-1160">Virus entry into host cell</keyword>
<reference evidence="12" key="1">
    <citation type="submission" date="2021-02" db="EMBL/GenBank/DDBJ databases">
        <title>Complete genome sequence analysis of PF-CE2, a bacteriophage targeting Enterobacter sakazakii M1.</title>
        <authorList>
            <person name="Xiao M."/>
            <person name="Ren X."/>
            <person name="Yu Y."/>
            <person name="Fu X."/>
            <person name="Mou H."/>
        </authorList>
    </citation>
    <scope>NUCLEOTIDE SEQUENCE</scope>
</reference>
<comment type="similarity">
    <text evidence="8">Belongs to the S16-like long tail fiber protein Gp37 family.</text>
</comment>
<dbReference type="Gene3D" id="6.20.80.10">
    <property type="match status" value="1"/>
</dbReference>
<comment type="function">
    <text evidence="7">The C-terminal chaperone protein mediates homotrimerization and proper folding of the catalytic trimer.</text>
</comment>
<dbReference type="Proteomes" id="UP000671846">
    <property type="component" value="Segment"/>
</dbReference>
<evidence type="ECO:0000256" key="4">
    <source>
        <dbReference type="ARBA" id="ARBA00022732"/>
    </source>
</evidence>
<organism evidence="12 13">
    <name type="scientific">Enterobacter phage PF-CE2</name>
    <dbReference type="NCBI Taxonomy" id="2810367"/>
    <lineage>
        <taxon>Viruses</taxon>
        <taxon>Duplodnaviria</taxon>
        <taxon>Heunggongvirae</taxon>
        <taxon>Uroviricota</taxon>
        <taxon>Caudoviricetes</taxon>
        <taxon>Pantevenvirales</taxon>
        <taxon>Straboviridae</taxon>
        <taxon>Pseudotevenvirus</taxon>
        <taxon>Pseudotevenvirus leb</taxon>
    </lineage>
</organism>
<dbReference type="PANTHER" id="PTHR13029">
    <property type="match status" value="1"/>
</dbReference>
<protein>
    <recommendedName>
        <fullName evidence="10">Long tail fiber protein Gp37</fullName>
    </recommendedName>
    <alternativeName>
        <fullName evidence="6">Receptor-recognizing protein</fullName>
    </alternativeName>
</protein>
<comment type="subcellular location">
    <subcellularLocation>
        <location evidence="1">Virion</location>
    </subcellularLocation>
</comment>
<accession>A0A8A6NLL7</accession>
<keyword evidence="2" id="KW-0945">Host-virus interaction</keyword>
<dbReference type="EMBL" id="MW629017">
    <property type="protein sequence ID" value="QTJ24436.1"/>
    <property type="molecule type" value="Genomic_DNA"/>
</dbReference>
<evidence type="ECO:0000313" key="13">
    <source>
        <dbReference type="Proteomes" id="UP000671846"/>
    </source>
</evidence>
<proteinExistence type="inferred from homology"/>
<dbReference type="GO" id="GO:0045893">
    <property type="term" value="P:positive regulation of DNA-templated transcription"/>
    <property type="evidence" value="ECO:0007669"/>
    <property type="project" value="TreeGrafter"/>
</dbReference>
<dbReference type="GO" id="GO:0019062">
    <property type="term" value="P:virion attachment to host cell"/>
    <property type="evidence" value="ECO:0007669"/>
    <property type="project" value="UniProtKB-KW"/>
</dbReference>
<keyword evidence="3" id="KW-1230">Viral tail fiber protein</keyword>
<evidence type="ECO:0000256" key="9">
    <source>
        <dbReference type="ARBA" id="ARBA00035669"/>
    </source>
</evidence>
<dbReference type="GO" id="GO:0003700">
    <property type="term" value="F:DNA-binding transcription factor activity"/>
    <property type="evidence" value="ECO:0007669"/>
    <property type="project" value="TreeGrafter"/>
</dbReference>
<dbReference type="PANTHER" id="PTHR13029:SF18">
    <property type="entry name" value="MYELIN REGULATORY FACTOR HOMOLOG 1"/>
    <property type="match status" value="1"/>
</dbReference>
<evidence type="ECO:0000256" key="5">
    <source>
        <dbReference type="ARBA" id="ARBA00022804"/>
    </source>
</evidence>
<keyword evidence="3" id="KW-0946">Virion</keyword>
<dbReference type="InterPro" id="IPR051577">
    <property type="entry name" value="MRF-like"/>
</dbReference>
<keyword evidence="4" id="KW-1227">Viral tail protein</keyword>
<evidence type="ECO:0000256" key="7">
    <source>
        <dbReference type="ARBA" id="ARBA00035610"/>
    </source>
</evidence>
<evidence type="ECO:0000256" key="2">
    <source>
        <dbReference type="ARBA" id="ARBA00022581"/>
    </source>
</evidence>
<evidence type="ECO:0000313" key="12">
    <source>
        <dbReference type="EMBL" id="QTJ24436.1"/>
    </source>
</evidence>
<evidence type="ECO:0000256" key="1">
    <source>
        <dbReference type="ARBA" id="ARBA00004328"/>
    </source>
</evidence>
<evidence type="ECO:0000256" key="6">
    <source>
        <dbReference type="ARBA" id="ARBA00033188"/>
    </source>
</evidence>
<dbReference type="Pfam" id="PF21446">
    <property type="entry name" value="Gp34_trimer"/>
    <property type="match status" value="1"/>
</dbReference>
<dbReference type="GO" id="GO:0043565">
    <property type="term" value="F:sequence-specific DNA binding"/>
    <property type="evidence" value="ECO:0007669"/>
    <property type="project" value="TreeGrafter"/>
</dbReference>
<dbReference type="Pfam" id="PF13884">
    <property type="entry name" value="Peptidase_S74"/>
    <property type="match status" value="1"/>
</dbReference>
<dbReference type="InterPro" id="IPR030392">
    <property type="entry name" value="S74_ICA"/>
</dbReference>
<sequence length="744" mass="79000">MADLKAGTTVGGNTIWSQANLPLLPSGNTITYKGFKIYTENDKPTKAEIGLGNVTNDAQVKKAGDDMTGNLTLTNNASLTLPRRINFVSDNSSAVYTVATRSDNNAVTDPFPSSETRVYSLLVNTKSHTSDPAGGATLAAHLFNQKASGAGSMFIQVFGPPNKTTGASGSVTGQLLMNGENGQLQMTGSGLTIGMQTVVNGTMFAQQMAIKGDGNKNLFFQDAGGNELSLIYADTGKNLYVRTGGGAYATRFASDGTLVLANHLTVPGQATFNGLGVFNNRASVESDYATQGANTAILRVTTNGDGNAVGDGVTHLGYKDANGRYNHYFRGTGSTFINTKLGLNVNVPSYYNDVPQGTPAQYFLPTVGQGGKNYLRQFRGGNADTIWHETVQGGVWRLATGSTDAQEELQVSTAGYCRTRQEFQSTAVKGDGGQFRAVAGNYGFIIRNDGGNTYFLLTDSGDPYGSWGSLRPITISNGNGVVSITNGANINGSVSFGNAVNFNGTVETNGIGCGTANGLGTTGISLGDNDTGFKQEGDGILNAYANSQRIMRWTTGATANYKQLQVQGVNGPALLLNNTATNQSCYLLITLAGNNGAYFGFGGADDNVSVHNYRLNTTLQLRTSDLYMNRGLYVEGNVNANDVYIRSDIRLKSNLVELKDSLSKIEQLKGYIYDKQSKDADDIVYHRESGLIAQDVEKVLPEAVREDTDTGMLTISPSGINALLVNAINELRERLEAIENKLGA</sequence>
<dbReference type="PROSITE" id="PS51688">
    <property type="entry name" value="ICA"/>
    <property type="match status" value="1"/>
</dbReference>
<comment type="subunit">
    <text evidence="9">Homotrimer. Interacts with the receptor-recognizing protein Gp38.</text>
</comment>
<dbReference type="GO" id="GO:0098024">
    <property type="term" value="C:virus tail, fiber"/>
    <property type="evidence" value="ECO:0007669"/>
    <property type="project" value="UniProtKB-KW"/>
</dbReference>
<feature type="domain" description="Peptidase S74" evidence="11">
    <location>
        <begin position="647"/>
        <end position="742"/>
    </location>
</feature>
<keyword evidence="5" id="KW-1161">Viral attachment to host cell</keyword>
<name>A0A8A6NLL7_9CAUD</name>